<accession>A0A9W4T7W6</accession>
<sequence>MKNELFQKLINQINFILVKFNFTSEQFAEEINYLLTNYENPSFNPSSFTDKLLAQLSRSLTEIFTVYLNNLLVEAENVHHLSEIVALRTKLDYFRSHPHWTSEQTQAVEKAYQQLGEKLKPKETLLKQSFTRNKSPIMPYKNTEINKLKQLIEQEKRKAIEQLIQNLSISLLDIVSEESRDPLILNLQNITTSLTNQSIPLALNELFVALNGLDTQLSTDLSELARLNNQLNNLRAENQVATGLQLSTQSLETRLDRYRQEAETY</sequence>
<name>A0A9W4T7W6_9GLOM</name>
<organism evidence="2 3">
    <name type="scientific">Funneliformis geosporum</name>
    <dbReference type="NCBI Taxonomy" id="1117311"/>
    <lineage>
        <taxon>Eukaryota</taxon>
        <taxon>Fungi</taxon>
        <taxon>Fungi incertae sedis</taxon>
        <taxon>Mucoromycota</taxon>
        <taxon>Glomeromycotina</taxon>
        <taxon>Glomeromycetes</taxon>
        <taxon>Glomerales</taxon>
        <taxon>Glomeraceae</taxon>
        <taxon>Funneliformis</taxon>
    </lineage>
</organism>
<feature type="coiled-coil region" evidence="1">
    <location>
        <begin position="217"/>
        <end position="244"/>
    </location>
</feature>
<reference evidence="2" key="1">
    <citation type="submission" date="2022-08" db="EMBL/GenBank/DDBJ databases">
        <authorList>
            <person name="Kallberg Y."/>
            <person name="Tangrot J."/>
            <person name="Rosling A."/>
        </authorList>
    </citation>
    <scope>NUCLEOTIDE SEQUENCE</scope>
    <source>
        <strain evidence="2">Wild A</strain>
    </source>
</reference>
<gene>
    <name evidence="2" type="ORF">FWILDA_LOCUS16892</name>
</gene>
<comment type="caution">
    <text evidence="2">The sequence shown here is derived from an EMBL/GenBank/DDBJ whole genome shotgun (WGS) entry which is preliminary data.</text>
</comment>
<keyword evidence="3" id="KW-1185">Reference proteome</keyword>
<protein>
    <submittedName>
        <fullName evidence="2">7198_t:CDS:1</fullName>
    </submittedName>
</protein>
<evidence type="ECO:0000313" key="2">
    <source>
        <dbReference type="EMBL" id="CAI2195069.1"/>
    </source>
</evidence>
<dbReference type="Proteomes" id="UP001153678">
    <property type="component" value="Unassembled WGS sequence"/>
</dbReference>
<evidence type="ECO:0000256" key="1">
    <source>
        <dbReference type="SAM" id="Coils"/>
    </source>
</evidence>
<proteinExistence type="predicted"/>
<evidence type="ECO:0000313" key="3">
    <source>
        <dbReference type="Proteomes" id="UP001153678"/>
    </source>
</evidence>
<dbReference type="EMBL" id="CAMKVN010011876">
    <property type="protein sequence ID" value="CAI2195069.1"/>
    <property type="molecule type" value="Genomic_DNA"/>
</dbReference>
<dbReference type="AlphaFoldDB" id="A0A9W4T7W6"/>
<keyword evidence="1" id="KW-0175">Coiled coil</keyword>